<dbReference type="PROSITE" id="PS50850">
    <property type="entry name" value="MFS"/>
    <property type="match status" value="1"/>
</dbReference>
<organism evidence="7 8">
    <name type="scientific">Slackia equolifaciens</name>
    <dbReference type="NCBI Taxonomy" id="498718"/>
    <lineage>
        <taxon>Bacteria</taxon>
        <taxon>Bacillati</taxon>
        <taxon>Actinomycetota</taxon>
        <taxon>Coriobacteriia</taxon>
        <taxon>Eggerthellales</taxon>
        <taxon>Eggerthellaceae</taxon>
        <taxon>Slackia</taxon>
    </lineage>
</organism>
<feature type="transmembrane region" description="Helical" evidence="5">
    <location>
        <begin position="107"/>
        <end position="129"/>
    </location>
</feature>
<dbReference type="EMBL" id="QIBX01000004">
    <property type="protein sequence ID" value="RNL40783.1"/>
    <property type="molecule type" value="Genomic_DNA"/>
</dbReference>
<evidence type="ECO:0000256" key="5">
    <source>
        <dbReference type="SAM" id="Phobius"/>
    </source>
</evidence>
<dbReference type="PROSITE" id="PS51257">
    <property type="entry name" value="PROKAR_LIPOPROTEIN"/>
    <property type="match status" value="1"/>
</dbReference>
<dbReference type="GO" id="GO:0022857">
    <property type="term" value="F:transmembrane transporter activity"/>
    <property type="evidence" value="ECO:0007669"/>
    <property type="project" value="InterPro"/>
</dbReference>
<feature type="transmembrane region" description="Helical" evidence="5">
    <location>
        <begin position="274"/>
        <end position="294"/>
    </location>
</feature>
<dbReference type="Proteomes" id="UP000269591">
    <property type="component" value="Unassembled WGS sequence"/>
</dbReference>
<accession>A0A3N0B0Y7</accession>
<dbReference type="InterPro" id="IPR050327">
    <property type="entry name" value="Proton-linked_MCT"/>
</dbReference>
<evidence type="ECO:0000259" key="6">
    <source>
        <dbReference type="PROSITE" id="PS50850"/>
    </source>
</evidence>
<dbReference type="PANTHER" id="PTHR11360">
    <property type="entry name" value="MONOCARBOXYLATE TRANSPORTER"/>
    <property type="match status" value="1"/>
</dbReference>
<dbReference type="GO" id="GO:0005886">
    <property type="term" value="C:plasma membrane"/>
    <property type="evidence" value="ECO:0007669"/>
    <property type="project" value="UniProtKB-SubCell"/>
</dbReference>
<dbReference type="InterPro" id="IPR020846">
    <property type="entry name" value="MFS_dom"/>
</dbReference>
<dbReference type="Pfam" id="PF07690">
    <property type="entry name" value="MFS_1"/>
    <property type="match status" value="1"/>
</dbReference>
<dbReference type="InterPro" id="IPR036259">
    <property type="entry name" value="MFS_trans_sf"/>
</dbReference>
<comment type="caution">
    <text evidence="7">The sequence shown here is derived from an EMBL/GenBank/DDBJ whole genome shotgun (WGS) entry which is preliminary data.</text>
</comment>
<evidence type="ECO:0000256" key="3">
    <source>
        <dbReference type="ARBA" id="ARBA00022989"/>
    </source>
</evidence>
<feature type="transmembrane region" description="Helical" evidence="5">
    <location>
        <begin position="81"/>
        <end position="101"/>
    </location>
</feature>
<evidence type="ECO:0000256" key="2">
    <source>
        <dbReference type="ARBA" id="ARBA00022692"/>
    </source>
</evidence>
<evidence type="ECO:0000313" key="7">
    <source>
        <dbReference type="EMBL" id="RNL40783.1"/>
    </source>
</evidence>
<feature type="transmembrane region" description="Helical" evidence="5">
    <location>
        <begin position="54"/>
        <end position="74"/>
    </location>
</feature>
<feature type="transmembrane region" description="Helical" evidence="5">
    <location>
        <begin position="393"/>
        <end position="416"/>
    </location>
</feature>
<proteinExistence type="predicted"/>
<dbReference type="AlphaFoldDB" id="A0A3N0B0Y7"/>
<keyword evidence="8" id="KW-1185">Reference proteome</keyword>
<feature type="transmembrane region" description="Helical" evidence="5">
    <location>
        <begin position="12"/>
        <end position="34"/>
    </location>
</feature>
<dbReference type="SUPFAM" id="SSF103473">
    <property type="entry name" value="MFS general substrate transporter"/>
    <property type="match status" value="1"/>
</dbReference>
<feature type="transmembrane region" description="Helical" evidence="5">
    <location>
        <begin position="329"/>
        <end position="353"/>
    </location>
</feature>
<dbReference type="RefSeq" id="WP_123208402.1">
    <property type="nucleotide sequence ID" value="NZ_JBHTHO010000002.1"/>
</dbReference>
<comment type="subcellular location">
    <subcellularLocation>
        <location evidence="1">Cell membrane</location>
        <topology evidence="1">Multi-pass membrane protein</topology>
    </subcellularLocation>
</comment>
<sequence length="427" mass="45378">MGTTNAKGSNYAWAVAIACVCFYAVPLGLMANHAGLFLTPVINEFGWSQTEASLYMSIQPWVAAVCTPFAGKLLSKYNPRIVMTIAALVFGLSSLACAWFTSPIQWHIYGVLYGASAAFWMYIATPTMVNRWFAKNNGTIIGVIGVFVSLLGAIMSPIIGGWIAEWGWQQTRIVLGIAVTIISAGGTLLLLRESPEKMGVLPWGYGEATEAKQTAASKWEVGPDEGCMQKDAMKSPALWMLVLMAGLFVLSASFNQQAARYAAVNPLFGENGAAIGAMAVSVIMYASIVGKFGLGWIADHFGARISGITAGVCGLAGAAVIMFSGGSVMMFYVGAALFGLGYSALNIVPPMACRQAFGQKDYANIYSIVATGLNVLSGFAALMYATLFDLTGGYQAAMVVMIVFYALVILMSMVIVPMGRKLWAKNA</sequence>
<evidence type="ECO:0000256" key="4">
    <source>
        <dbReference type="ARBA" id="ARBA00023136"/>
    </source>
</evidence>
<dbReference type="Gene3D" id="1.20.1250.20">
    <property type="entry name" value="MFS general substrate transporter like domains"/>
    <property type="match status" value="1"/>
</dbReference>
<dbReference type="InterPro" id="IPR011701">
    <property type="entry name" value="MFS"/>
</dbReference>
<feature type="transmembrane region" description="Helical" evidence="5">
    <location>
        <begin position="237"/>
        <end position="254"/>
    </location>
</feature>
<feature type="transmembrane region" description="Helical" evidence="5">
    <location>
        <begin position="141"/>
        <end position="164"/>
    </location>
</feature>
<keyword evidence="2 5" id="KW-0812">Transmembrane</keyword>
<reference evidence="8" key="1">
    <citation type="submission" date="2018-05" db="EMBL/GenBank/DDBJ databases">
        <title>Genome Sequencing of selected type strains of the family Eggerthellaceae.</title>
        <authorList>
            <person name="Danylec N."/>
            <person name="Stoll D.A."/>
            <person name="Doetsch A."/>
            <person name="Huch M."/>
        </authorList>
    </citation>
    <scope>NUCLEOTIDE SEQUENCE [LARGE SCALE GENOMIC DNA]</scope>
    <source>
        <strain evidence="8">DSM 24851</strain>
    </source>
</reference>
<keyword evidence="4 5" id="KW-0472">Membrane</keyword>
<gene>
    <name evidence="7" type="ORF">DMP06_03665</name>
</gene>
<evidence type="ECO:0000313" key="8">
    <source>
        <dbReference type="Proteomes" id="UP000269591"/>
    </source>
</evidence>
<feature type="transmembrane region" description="Helical" evidence="5">
    <location>
        <begin position="301"/>
        <end position="323"/>
    </location>
</feature>
<keyword evidence="3 5" id="KW-1133">Transmembrane helix</keyword>
<dbReference type="PANTHER" id="PTHR11360:SF284">
    <property type="entry name" value="EG:103B4.3 PROTEIN-RELATED"/>
    <property type="match status" value="1"/>
</dbReference>
<dbReference type="OrthoDB" id="146345at2"/>
<feature type="domain" description="Major facilitator superfamily (MFS) profile" evidence="6">
    <location>
        <begin position="12"/>
        <end position="420"/>
    </location>
</feature>
<evidence type="ECO:0000256" key="1">
    <source>
        <dbReference type="ARBA" id="ARBA00004651"/>
    </source>
</evidence>
<feature type="transmembrane region" description="Helical" evidence="5">
    <location>
        <begin position="365"/>
        <end position="387"/>
    </location>
</feature>
<name>A0A3N0B0Y7_9ACTN</name>
<protein>
    <submittedName>
        <fullName evidence="7">MFS transporter</fullName>
    </submittedName>
</protein>
<feature type="transmembrane region" description="Helical" evidence="5">
    <location>
        <begin position="170"/>
        <end position="191"/>
    </location>
</feature>